<gene>
    <name evidence="1" type="ORF">RPERSI_LOCUS7936</name>
</gene>
<keyword evidence="2" id="KW-1185">Reference proteome</keyword>
<sequence>MSETSELKFAQLKTLESIRYEAENNLELKRELIASIEDVQKILNERTKRLKLHDNYFLIGQTATDLEIEQFFETIYTIDPCLERTMTTSNLLKRQQLYNNFLKSHCQVRTYTFQIKKCTNIKCGICQPIRMPLDEFENLCFLPDPELSADKEHYKDFNSVYGQLTNERYRLSQQEVTNEESQTGIFVNNKIRLLVCCDFCGKYRCIYCNTCLNEDDSKMIIQYLENISYSCGSPILPDEHPLFDQLYIRQNLTCDSPIERNYYSCRIKDVDLCYWCGAEDGIIDPSEELKSQFKTIYPLCISCEANGCEWSTRAPIVFQSKTKK</sequence>
<dbReference type="Proteomes" id="UP000789920">
    <property type="component" value="Unassembled WGS sequence"/>
</dbReference>
<accession>A0ACA9NFN6</accession>
<feature type="non-terminal residue" evidence="1">
    <location>
        <position position="324"/>
    </location>
</feature>
<evidence type="ECO:0000313" key="1">
    <source>
        <dbReference type="EMBL" id="CAG8652559.1"/>
    </source>
</evidence>
<evidence type="ECO:0000313" key="2">
    <source>
        <dbReference type="Proteomes" id="UP000789920"/>
    </source>
</evidence>
<reference evidence="1" key="1">
    <citation type="submission" date="2021-06" db="EMBL/GenBank/DDBJ databases">
        <authorList>
            <person name="Kallberg Y."/>
            <person name="Tangrot J."/>
            <person name="Rosling A."/>
        </authorList>
    </citation>
    <scope>NUCLEOTIDE SEQUENCE</scope>
    <source>
        <strain evidence="1">MA461A</strain>
    </source>
</reference>
<protein>
    <submittedName>
        <fullName evidence="1">20121_t:CDS:1</fullName>
    </submittedName>
</protein>
<dbReference type="EMBL" id="CAJVQC010013930">
    <property type="protein sequence ID" value="CAG8652559.1"/>
    <property type="molecule type" value="Genomic_DNA"/>
</dbReference>
<name>A0ACA9NFN6_9GLOM</name>
<organism evidence="1 2">
    <name type="scientific">Racocetra persica</name>
    <dbReference type="NCBI Taxonomy" id="160502"/>
    <lineage>
        <taxon>Eukaryota</taxon>
        <taxon>Fungi</taxon>
        <taxon>Fungi incertae sedis</taxon>
        <taxon>Mucoromycota</taxon>
        <taxon>Glomeromycotina</taxon>
        <taxon>Glomeromycetes</taxon>
        <taxon>Diversisporales</taxon>
        <taxon>Gigasporaceae</taxon>
        <taxon>Racocetra</taxon>
    </lineage>
</organism>
<comment type="caution">
    <text evidence="1">The sequence shown here is derived from an EMBL/GenBank/DDBJ whole genome shotgun (WGS) entry which is preliminary data.</text>
</comment>
<proteinExistence type="predicted"/>